<dbReference type="PANTHER" id="PTHR34857">
    <property type="entry name" value="SLL0384 PROTEIN"/>
    <property type="match status" value="1"/>
</dbReference>
<keyword evidence="8" id="KW-1185">Reference proteome</keyword>
<keyword evidence="4 6" id="KW-1133">Transmembrane helix</keyword>
<dbReference type="RefSeq" id="WP_104438097.1">
    <property type="nucleotide sequence ID" value="NZ_PTJA01000009.1"/>
</dbReference>
<accession>A0A2S6HQ47</accession>
<feature type="transmembrane region" description="Helical" evidence="6">
    <location>
        <begin position="86"/>
        <end position="108"/>
    </location>
</feature>
<organism evidence="7 8">
    <name type="scientific">Lacrimispora xylanisolvens</name>
    <dbReference type="NCBI Taxonomy" id="384636"/>
    <lineage>
        <taxon>Bacteria</taxon>
        <taxon>Bacillati</taxon>
        <taxon>Bacillota</taxon>
        <taxon>Clostridia</taxon>
        <taxon>Lachnospirales</taxon>
        <taxon>Lachnospiraceae</taxon>
        <taxon>Lacrimispora</taxon>
    </lineage>
</organism>
<dbReference type="PANTHER" id="PTHR34857:SF2">
    <property type="entry name" value="SLL0384 PROTEIN"/>
    <property type="match status" value="1"/>
</dbReference>
<dbReference type="EMBL" id="PTJA01000009">
    <property type="protein sequence ID" value="PPK79682.1"/>
    <property type="molecule type" value="Genomic_DNA"/>
</dbReference>
<dbReference type="AlphaFoldDB" id="A0A2S6HQ47"/>
<keyword evidence="5 6" id="KW-0472">Membrane</keyword>
<comment type="subcellular location">
    <subcellularLocation>
        <location evidence="1">Membrane</location>
        <topology evidence="1">Multi-pass membrane protein</topology>
    </subcellularLocation>
</comment>
<protein>
    <submittedName>
        <fullName evidence="7">Energy-coupling factor transport system permease protein</fullName>
    </submittedName>
</protein>
<keyword evidence="2" id="KW-1003">Cell membrane</keyword>
<evidence type="ECO:0000313" key="7">
    <source>
        <dbReference type="EMBL" id="PPK79682.1"/>
    </source>
</evidence>
<evidence type="ECO:0000256" key="6">
    <source>
        <dbReference type="SAM" id="Phobius"/>
    </source>
</evidence>
<gene>
    <name evidence="7" type="ORF">BXY41_109161</name>
</gene>
<name>A0A2S6HQ47_9FIRM</name>
<dbReference type="InterPro" id="IPR051611">
    <property type="entry name" value="ECF_transporter_component"/>
</dbReference>
<feature type="transmembrane region" description="Helical" evidence="6">
    <location>
        <begin position="214"/>
        <end position="235"/>
    </location>
</feature>
<sequence length="239" mass="26391">MMGQNQILPLWLDPRTKILLLLLCVLSAMAAPSLQYEFLLVAGIGILGILCGKWKYALKGIVFYAMVYLFTVWAMNSMTGTLRNMFVAFLGLFHKVFPCGMLSGIVISTTKVSEFLSAMNHIHAPKKLIIPLAVMLRYIPTIGEDWRYIKDAMRMRDVSPSFQGFITNPGITIDCVYVPLMMAASKAADELSVAAVTRGIENPNPRTCLIQIRLGAGDAFTTLCFAAFFLAGMYLKEAG</sequence>
<dbReference type="InterPro" id="IPR003339">
    <property type="entry name" value="ABC/ECF_trnsptr_transmembrane"/>
</dbReference>
<dbReference type="Proteomes" id="UP000237749">
    <property type="component" value="Unassembled WGS sequence"/>
</dbReference>
<dbReference type="Pfam" id="PF02361">
    <property type="entry name" value="CbiQ"/>
    <property type="match status" value="1"/>
</dbReference>
<keyword evidence="3 6" id="KW-0812">Transmembrane</keyword>
<reference evidence="7 8" key="1">
    <citation type="submission" date="2018-02" db="EMBL/GenBank/DDBJ databases">
        <title>Genomic Encyclopedia of Archaeal and Bacterial Type Strains, Phase II (KMG-II): from individual species to whole genera.</title>
        <authorList>
            <person name="Goeker M."/>
        </authorList>
    </citation>
    <scope>NUCLEOTIDE SEQUENCE [LARGE SCALE GENOMIC DNA]</scope>
    <source>
        <strain evidence="7 8">DSM 3808</strain>
    </source>
</reference>
<dbReference type="CDD" id="cd16914">
    <property type="entry name" value="EcfT"/>
    <property type="match status" value="1"/>
</dbReference>
<dbReference type="GO" id="GO:0005886">
    <property type="term" value="C:plasma membrane"/>
    <property type="evidence" value="ECO:0007669"/>
    <property type="project" value="UniProtKB-ARBA"/>
</dbReference>
<proteinExistence type="predicted"/>
<evidence type="ECO:0000313" key="8">
    <source>
        <dbReference type="Proteomes" id="UP000237749"/>
    </source>
</evidence>
<evidence type="ECO:0000256" key="1">
    <source>
        <dbReference type="ARBA" id="ARBA00004141"/>
    </source>
</evidence>
<evidence type="ECO:0000256" key="2">
    <source>
        <dbReference type="ARBA" id="ARBA00022475"/>
    </source>
</evidence>
<dbReference type="OrthoDB" id="3730291at2"/>
<comment type="caution">
    <text evidence="7">The sequence shown here is derived from an EMBL/GenBank/DDBJ whole genome shotgun (WGS) entry which is preliminary data.</text>
</comment>
<evidence type="ECO:0000256" key="3">
    <source>
        <dbReference type="ARBA" id="ARBA00022692"/>
    </source>
</evidence>
<feature type="transmembrane region" description="Helical" evidence="6">
    <location>
        <begin position="54"/>
        <end position="74"/>
    </location>
</feature>
<evidence type="ECO:0000256" key="4">
    <source>
        <dbReference type="ARBA" id="ARBA00022989"/>
    </source>
</evidence>
<evidence type="ECO:0000256" key="5">
    <source>
        <dbReference type="ARBA" id="ARBA00023136"/>
    </source>
</evidence>